<feature type="domain" description="Aminotransferase class I/classII large" evidence="8">
    <location>
        <begin position="19"/>
        <end position="228"/>
    </location>
</feature>
<keyword evidence="5" id="KW-0012">Acyltransferase</keyword>
<dbReference type="InterPro" id="IPR015424">
    <property type="entry name" value="PyrdxlP-dep_Trfase"/>
</dbReference>
<protein>
    <recommendedName>
        <fullName evidence="8">Aminotransferase class I/classII large domain-containing protein</fullName>
    </recommendedName>
</protein>
<dbReference type="SUPFAM" id="SSF53383">
    <property type="entry name" value="PLP-dependent transferases"/>
    <property type="match status" value="1"/>
</dbReference>
<dbReference type="PANTHER" id="PTHR13693:SF83">
    <property type="entry name" value="SERINE PALMITOYLTRANSFERASE, LONG CHAIN BASE SUBUNIT 2B"/>
    <property type="match status" value="1"/>
</dbReference>
<name>A0A9Q0IQT3_9TELE</name>
<evidence type="ECO:0000256" key="4">
    <source>
        <dbReference type="ARBA" id="ARBA00022898"/>
    </source>
</evidence>
<dbReference type="GO" id="GO:0046512">
    <property type="term" value="P:sphingosine biosynthetic process"/>
    <property type="evidence" value="ECO:0007669"/>
    <property type="project" value="TreeGrafter"/>
</dbReference>
<dbReference type="Pfam" id="PF00155">
    <property type="entry name" value="Aminotran_1_2"/>
    <property type="match status" value="1"/>
</dbReference>
<dbReference type="InterPro" id="IPR015421">
    <property type="entry name" value="PyrdxlP-dep_Trfase_major"/>
</dbReference>
<dbReference type="GO" id="GO:0016020">
    <property type="term" value="C:membrane"/>
    <property type="evidence" value="ECO:0007669"/>
    <property type="project" value="GOC"/>
</dbReference>
<evidence type="ECO:0000313" key="10">
    <source>
        <dbReference type="Proteomes" id="UP001148018"/>
    </source>
</evidence>
<accession>A0A9Q0IQT3</accession>
<sequence length="261" mass="28442">MVGQSSGSHPDSLSPPAGSMEGSIVRLPEVIELKKRYKAYLYLDEAHSIGALGPRGRGVVDYFGLDPNDVDIMMGTFTKSFGAAGGYIGGSKELMAFLRAYSHSALYATSMPPPVAQQIITSMTAIMGEDGTTLGAERLGRLAANTTYFRRKLREMGFIIYGNDDSPVVPMMLYMPAKIGAFGREMLKRNIGTVVVGFPATPIIESRARFCVSASHTRDMLDTALEAIGQVGDLLQLRYSRYQPDSSAPLDWRSEESHLQD</sequence>
<feature type="region of interest" description="Disordered" evidence="7">
    <location>
        <begin position="1"/>
        <end position="20"/>
    </location>
</feature>
<dbReference type="GO" id="GO:0046513">
    <property type="term" value="P:ceramide biosynthetic process"/>
    <property type="evidence" value="ECO:0007669"/>
    <property type="project" value="TreeGrafter"/>
</dbReference>
<evidence type="ECO:0000259" key="8">
    <source>
        <dbReference type="Pfam" id="PF00155"/>
    </source>
</evidence>
<dbReference type="GO" id="GO:0004758">
    <property type="term" value="F:serine C-palmitoyltransferase activity"/>
    <property type="evidence" value="ECO:0007669"/>
    <property type="project" value="TreeGrafter"/>
</dbReference>
<dbReference type="InterPro" id="IPR001917">
    <property type="entry name" value="Aminotrans_II_pyridoxalP_BS"/>
</dbReference>
<dbReference type="InterPro" id="IPR004839">
    <property type="entry name" value="Aminotransferase_I/II_large"/>
</dbReference>
<dbReference type="InterPro" id="IPR050087">
    <property type="entry name" value="AON_synthase_class-II"/>
</dbReference>
<evidence type="ECO:0000256" key="1">
    <source>
        <dbReference type="ARBA" id="ARBA00001933"/>
    </source>
</evidence>
<dbReference type="Proteomes" id="UP001148018">
    <property type="component" value="Unassembled WGS sequence"/>
</dbReference>
<dbReference type="GO" id="GO:0030170">
    <property type="term" value="F:pyridoxal phosphate binding"/>
    <property type="evidence" value="ECO:0007669"/>
    <property type="project" value="InterPro"/>
</dbReference>
<gene>
    <name evidence="9" type="ORF">NHX12_026456</name>
</gene>
<keyword evidence="4 6" id="KW-0663">Pyridoxal phosphate</keyword>
<dbReference type="GO" id="GO:0017059">
    <property type="term" value="C:serine palmitoyltransferase complex"/>
    <property type="evidence" value="ECO:0007669"/>
    <property type="project" value="TreeGrafter"/>
</dbReference>
<comment type="cofactor">
    <cofactor evidence="1 6">
        <name>pyridoxal 5'-phosphate</name>
        <dbReference type="ChEBI" id="CHEBI:597326"/>
    </cofactor>
</comment>
<dbReference type="EMBL" id="JANIIK010000042">
    <property type="protein sequence ID" value="KAJ3606940.1"/>
    <property type="molecule type" value="Genomic_DNA"/>
</dbReference>
<evidence type="ECO:0000256" key="2">
    <source>
        <dbReference type="ARBA" id="ARBA00008392"/>
    </source>
</evidence>
<organism evidence="9 10">
    <name type="scientific">Muraenolepis orangiensis</name>
    <name type="common">Patagonian moray cod</name>
    <dbReference type="NCBI Taxonomy" id="630683"/>
    <lineage>
        <taxon>Eukaryota</taxon>
        <taxon>Metazoa</taxon>
        <taxon>Chordata</taxon>
        <taxon>Craniata</taxon>
        <taxon>Vertebrata</taxon>
        <taxon>Euteleostomi</taxon>
        <taxon>Actinopterygii</taxon>
        <taxon>Neopterygii</taxon>
        <taxon>Teleostei</taxon>
        <taxon>Neoteleostei</taxon>
        <taxon>Acanthomorphata</taxon>
        <taxon>Zeiogadaria</taxon>
        <taxon>Gadariae</taxon>
        <taxon>Gadiformes</taxon>
        <taxon>Muraenolepidoidei</taxon>
        <taxon>Muraenolepididae</taxon>
        <taxon>Muraenolepis</taxon>
    </lineage>
</organism>
<evidence type="ECO:0000256" key="3">
    <source>
        <dbReference type="ARBA" id="ARBA00022679"/>
    </source>
</evidence>
<dbReference type="OrthoDB" id="65434at2759"/>
<dbReference type="Gene3D" id="3.40.640.10">
    <property type="entry name" value="Type I PLP-dependent aspartate aminotransferase-like (Major domain)"/>
    <property type="match status" value="1"/>
</dbReference>
<keyword evidence="10" id="KW-1185">Reference proteome</keyword>
<feature type="compositionally biased region" description="Polar residues" evidence="7">
    <location>
        <begin position="1"/>
        <end position="11"/>
    </location>
</feature>
<proteinExistence type="inferred from homology"/>
<dbReference type="AlphaFoldDB" id="A0A9Q0IQT3"/>
<reference evidence="9" key="1">
    <citation type="submission" date="2022-07" db="EMBL/GenBank/DDBJ databases">
        <title>Chromosome-level genome of Muraenolepis orangiensis.</title>
        <authorList>
            <person name="Kim J."/>
        </authorList>
    </citation>
    <scope>NUCLEOTIDE SEQUENCE</scope>
    <source>
        <strain evidence="9">KU_S4_2022</strain>
        <tissue evidence="9">Muscle</tissue>
    </source>
</reference>
<evidence type="ECO:0000313" key="9">
    <source>
        <dbReference type="EMBL" id="KAJ3606940.1"/>
    </source>
</evidence>
<comment type="caution">
    <text evidence="9">The sequence shown here is derived from an EMBL/GenBank/DDBJ whole genome shotgun (WGS) entry which is preliminary data.</text>
</comment>
<evidence type="ECO:0000256" key="5">
    <source>
        <dbReference type="ARBA" id="ARBA00023315"/>
    </source>
</evidence>
<dbReference type="InterPro" id="IPR015422">
    <property type="entry name" value="PyrdxlP-dep_Trfase_small"/>
</dbReference>
<dbReference type="Gene3D" id="3.90.1150.10">
    <property type="entry name" value="Aspartate Aminotransferase, domain 1"/>
    <property type="match status" value="1"/>
</dbReference>
<evidence type="ECO:0000256" key="7">
    <source>
        <dbReference type="SAM" id="MobiDB-lite"/>
    </source>
</evidence>
<keyword evidence="3" id="KW-0808">Transferase</keyword>
<comment type="similarity">
    <text evidence="2 6">Belongs to the class-II pyridoxal-phosphate-dependent aminotransferase family.</text>
</comment>
<dbReference type="PROSITE" id="PS00599">
    <property type="entry name" value="AA_TRANSFER_CLASS_2"/>
    <property type="match status" value="1"/>
</dbReference>
<dbReference type="PANTHER" id="PTHR13693">
    <property type="entry name" value="CLASS II AMINOTRANSFERASE/8-AMINO-7-OXONONANOATE SYNTHASE"/>
    <property type="match status" value="1"/>
</dbReference>
<evidence type="ECO:0000256" key="6">
    <source>
        <dbReference type="RuleBase" id="RU003693"/>
    </source>
</evidence>
<dbReference type="FunFam" id="3.90.1150.10:FF:000004">
    <property type="entry name" value="2-amino-3-ketobutyrate coenzyme A ligase"/>
    <property type="match status" value="1"/>
</dbReference>